<reference evidence="2 3" key="1">
    <citation type="journal article" date="2016" name="Antonie Van Leeuwenhoek">
        <title>Dongia soli sp. nov., isolated from soil from Dokdo, Korea.</title>
        <authorList>
            <person name="Kim D.U."/>
            <person name="Lee H."/>
            <person name="Kim H."/>
            <person name="Kim S.G."/>
            <person name="Ka J.O."/>
        </authorList>
    </citation>
    <scope>NUCLEOTIDE SEQUENCE [LARGE SCALE GENOMIC DNA]</scope>
    <source>
        <strain evidence="2 3">D78</strain>
    </source>
</reference>
<evidence type="ECO:0000313" key="3">
    <source>
        <dbReference type="Proteomes" id="UP001279642"/>
    </source>
</evidence>
<dbReference type="Proteomes" id="UP001279642">
    <property type="component" value="Unassembled WGS sequence"/>
</dbReference>
<dbReference type="EMBL" id="JAXCLW010000014">
    <property type="protein sequence ID" value="MDY0885790.1"/>
    <property type="molecule type" value="Genomic_DNA"/>
</dbReference>
<name>A0ABU5EH80_9PROT</name>
<dbReference type="Gene3D" id="3.10.450.50">
    <property type="match status" value="1"/>
</dbReference>
<dbReference type="RefSeq" id="WP_320510866.1">
    <property type="nucleotide sequence ID" value="NZ_JAXCLW010000014.1"/>
</dbReference>
<evidence type="ECO:0000313" key="2">
    <source>
        <dbReference type="EMBL" id="MDY0885790.1"/>
    </source>
</evidence>
<dbReference type="Pfam" id="PF12883">
    <property type="entry name" value="DUF3828"/>
    <property type="match status" value="1"/>
</dbReference>
<feature type="domain" description="DUF3828" evidence="1">
    <location>
        <begin position="51"/>
        <end position="159"/>
    </location>
</feature>
<sequence length="172" mass="19003">MRPGFGFFPKYSFAPFSRTALLLPALLLASILLATPGFTAGQSARAFLESIYAHYQGIDPEGVALSTDDDLNYYFTPELARKLAEDSRAAQAKGDVPELDGDPFVDAQDWQLSDLTIDVDDAATKKTTAKVSFRNQDQPVTIRLDLVKIGQTWKINDIHWPKGSLRQLRAGN</sequence>
<protein>
    <submittedName>
        <fullName evidence="2">DUF3828 domain-containing protein</fullName>
    </submittedName>
</protein>
<comment type="caution">
    <text evidence="2">The sequence shown here is derived from an EMBL/GenBank/DDBJ whole genome shotgun (WGS) entry which is preliminary data.</text>
</comment>
<proteinExistence type="predicted"/>
<gene>
    <name evidence="2" type="ORF">SMD27_23340</name>
</gene>
<accession>A0ABU5EH80</accession>
<organism evidence="2 3">
    <name type="scientific">Dongia soli</name>
    <dbReference type="NCBI Taxonomy" id="600628"/>
    <lineage>
        <taxon>Bacteria</taxon>
        <taxon>Pseudomonadati</taxon>
        <taxon>Pseudomonadota</taxon>
        <taxon>Alphaproteobacteria</taxon>
        <taxon>Rhodospirillales</taxon>
        <taxon>Dongiaceae</taxon>
        <taxon>Dongia</taxon>
    </lineage>
</organism>
<keyword evidence="3" id="KW-1185">Reference proteome</keyword>
<evidence type="ECO:0000259" key="1">
    <source>
        <dbReference type="Pfam" id="PF12883"/>
    </source>
</evidence>
<dbReference type="InterPro" id="IPR024289">
    <property type="entry name" value="DUF3828"/>
</dbReference>